<dbReference type="Proteomes" id="UP000422736">
    <property type="component" value="Chromosome 1"/>
</dbReference>
<evidence type="ECO:0000313" key="1">
    <source>
        <dbReference type="EMBL" id="QGN13750.1"/>
    </source>
</evidence>
<dbReference type="EMBL" id="CP015054">
    <property type="protein sequence ID" value="QGN13750.1"/>
    <property type="molecule type" value="Genomic_DNA"/>
</dbReference>
<reference evidence="1 2" key="1">
    <citation type="submission" date="2016-03" db="EMBL/GenBank/DDBJ databases">
        <title>How can Kluyveromyces marxianus grow so fast - potential evolutionary course in Saccharomyces Complex revealed by comparative genomics.</title>
        <authorList>
            <person name="Mo W."/>
            <person name="Lu W."/>
            <person name="Yang X."/>
            <person name="Qi J."/>
            <person name="Lv H."/>
        </authorList>
    </citation>
    <scope>NUCLEOTIDE SEQUENCE [LARGE SCALE GENOMIC DNA]</scope>
    <source>
        <strain evidence="1 2">FIM1</strain>
    </source>
</reference>
<accession>A0ABX6EQN1</accession>
<sequence length="49" mass="5737">MSSNRKSYIVRNSIAPYKKPSNSIVTRNTRTYCILIYFGDDFIIETFVL</sequence>
<protein>
    <submittedName>
        <fullName evidence="1">Protein NUP60</fullName>
    </submittedName>
</protein>
<gene>
    <name evidence="1" type="primary">NUP60</name>
    <name evidence="1" type="ORF">FIM1_394</name>
</gene>
<evidence type="ECO:0000313" key="2">
    <source>
        <dbReference type="Proteomes" id="UP000422736"/>
    </source>
</evidence>
<organism evidence="1 2">
    <name type="scientific">Kluyveromyces marxianus</name>
    <name type="common">Yeast</name>
    <name type="synonym">Candida kefyr</name>
    <dbReference type="NCBI Taxonomy" id="4911"/>
    <lineage>
        <taxon>Eukaryota</taxon>
        <taxon>Fungi</taxon>
        <taxon>Dikarya</taxon>
        <taxon>Ascomycota</taxon>
        <taxon>Saccharomycotina</taxon>
        <taxon>Saccharomycetes</taxon>
        <taxon>Saccharomycetales</taxon>
        <taxon>Saccharomycetaceae</taxon>
        <taxon>Kluyveromyces</taxon>
    </lineage>
</organism>
<keyword evidence="2" id="KW-1185">Reference proteome</keyword>
<reference evidence="1 2" key="2">
    <citation type="submission" date="2019-11" db="EMBL/GenBank/DDBJ databases">
        <authorList>
            <person name="Lu H."/>
        </authorList>
    </citation>
    <scope>NUCLEOTIDE SEQUENCE [LARGE SCALE GENOMIC DNA]</scope>
    <source>
        <strain evidence="1 2">FIM1</strain>
    </source>
</reference>
<name>A0ABX6EQN1_KLUMA</name>
<proteinExistence type="predicted"/>